<keyword evidence="3" id="KW-1185">Reference proteome</keyword>
<dbReference type="Proteomes" id="UP001481413">
    <property type="component" value="Unassembled WGS sequence"/>
</dbReference>
<dbReference type="PANTHER" id="PTHR13136:SF11">
    <property type="entry name" value="TESTIS-EXPRESSED PROTEIN 30"/>
    <property type="match status" value="1"/>
</dbReference>
<accession>A0ABP9ZZH5</accession>
<feature type="domain" description="KANL3/Tex30 alpha/beta hydrolase-like" evidence="1">
    <location>
        <begin position="30"/>
        <end position="230"/>
    </location>
</feature>
<evidence type="ECO:0000313" key="3">
    <source>
        <dbReference type="Proteomes" id="UP001481413"/>
    </source>
</evidence>
<dbReference type="InterPro" id="IPR029058">
    <property type="entry name" value="AB_hydrolase_fold"/>
</dbReference>
<dbReference type="Gene3D" id="3.40.50.1820">
    <property type="entry name" value="alpha/beta hydrolase"/>
    <property type="match status" value="1"/>
</dbReference>
<evidence type="ECO:0000259" key="1">
    <source>
        <dbReference type="Pfam" id="PF20408"/>
    </source>
</evidence>
<dbReference type="EMBL" id="BAABWH010000004">
    <property type="protein sequence ID" value="GAA6145547.1"/>
    <property type="molecule type" value="Genomic_DNA"/>
</dbReference>
<dbReference type="GO" id="GO:0016787">
    <property type="term" value="F:hydrolase activity"/>
    <property type="evidence" value="ECO:0007669"/>
    <property type="project" value="UniProtKB-KW"/>
</dbReference>
<dbReference type="SUPFAM" id="SSF53474">
    <property type="entry name" value="alpha/beta-Hydrolases"/>
    <property type="match status" value="1"/>
</dbReference>
<organism evidence="2 3">
    <name type="scientific">Thalassolituus maritimus</name>
    <dbReference type="NCBI Taxonomy" id="484498"/>
    <lineage>
        <taxon>Bacteria</taxon>
        <taxon>Pseudomonadati</taxon>
        <taxon>Pseudomonadota</taxon>
        <taxon>Gammaproteobacteria</taxon>
        <taxon>Oceanospirillales</taxon>
        <taxon>Oceanospirillaceae</taxon>
        <taxon>Thalassolituus</taxon>
    </lineage>
</organism>
<reference evidence="2 3" key="1">
    <citation type="submission" date="2024-04" db="EMBL/GenBank/DDBJ databases">
        <title>Draft genome sequence of Thalassolituus maritimus NBRC 116585.</title>
        <authorList>
            <person name="Miyakawa T."/>
            <person name="Kusuya Y."/>
            <person name="Miura T."/>
        </authorList>
    </citation>
    <scope>NUCLEOTIDE SEQUENCE [LARGE SCALE GENOMIC DNA]</scope>
    <source>
        <strain evidence="2 3">5NW40-0001</strain>
    </source>
</reference>
<gene>
    <name evidence="2" type="ORF">NBRC116585_16650</name>
</gene>
<evidence type="ECO:0000313" key="2">
    <source>
        <dbReference type="EMBL" id="GAA6145547.1"/>
    </source>
</evidence>
<protein>
    <submittedName>
        <fullName evidence="2">Alpha/beta fold hydrolase</fullName>
    </submittedName>
</protein>
<name>A0ABP9ZZH5_9GAMM</name>
<proteinExistence type="predicted"/>
<dbReference type="PANTHER" id="PTHR13136">
    <property type="entry name" value="TESTIS DEVELOPMENT PROTEIN PRTD"/>
    <property type="match status" value="1"/>
</dbReference>
<sequence length="234" mass="25445">MATTDDVEKTMNTTMSPTTLPITIDGANHTATLILSHGAGADMHSEFMTDIASRIANHGVRVVRFNFPYMVKRAEDGKKRPPDRAPKLVDAYAELIAQLGVECVIGGKSMGGRIASMVANDDGSQTNESEQISQLVKGCVCLGYPFHPPGKPDSLRTDHLKVLKTPVLIAQGTRDAMGTKEEVMGYGLDKTLQLVWLEDGNHDLKPRKASGFTHDAHIETTAKSVADFVKRQML</sequence>
<dbReference type="InterPro" id="IPR046879">
    <property type="entry name" value="KANL3/Tex30_Abhydrolase"/>
</dbReference>
<dbReference type="RefSeq" id="WP_353294542.1">
    <property type="nucleotide sequence ID" value="NZ_BAABWH010000004.1"/>
</dbReference>
<keyword evidence="2" id="KW-0378">Hydrolase</keyword>
<dbReference type="InterPro" id="IPR026555">
    <property type="entry name" value="NSL3/Tex30"/>
</dbReference>
<comment type="caution">
    <text evidence="2">The sequence shown here is derived from an EMBL/GenBank/DDBJ whole genome shotgun (WGS) entry which is preliminary data.</text>
</comment>
<dbReference type="Pfam" id="PF20408">
    <property type="entry name" value="Abhydrolase_11"/>
    <property type="match status" value="1"/>
</dbReference>